<protein>
    <submittedName>
        <fullName evidence="1">Uncharacterized protein</fullName>
    </submittedName>
</protein>
<dbReference type="Proteomes" id="UP000187609">
    <property type="component" value="Unassembled WGS sequence"/>
</dbReference>
<keyword evidence="2" id="KW-1185">Reference proteome</keyword>
<reference evidence="1" key="1">
    <citation type="submission" date="2016-11" db="EMBL/GenBank/DDBJ databases">
        <title>The genome of Nicotiana attenuata.</title>
        <authorList>
            <person name="Xu S."/>
            <person name="Brockmoeller T."/>
            <person name="Gaquerel E."/>
            <person name="Navarro A."/>
            <person name="Kuhl H."/>
            <person name="Gase K."/>
            <person name="Ling Z."/>
            <person name="Zhou W."/>
            <person name="Kreitzer C."/>
            <person name="Stanke M."/>
            <person name="Tang H."/>
            <person name="Lyons E."/>
            <person name="Pandey P."/>
            <person name="Pandey S.P."/>
            <person name="Timmermann B."/>
            <person name="Baldwin I.T."/>
        </authorList>
    </citation>
    <scope>NUCLEOTIDE SEQUENCE [LARGE SCALE GENOMIC DNA]</scope>
    <source>
        <strain evidence="1">UT</strain>
    </source>
</reference>
<gene>
    <name evidence="1" type="ORF">A4A49_08180</name>
</gene>
<dbReference type="EMBL" id="MJEQ01000847">
    <property type="protein sequence ID" value="OIT33631.1"/>
    <property type="molecule type" value="Genomic_DNA"/>
</dbReference>
<evidence type="ECO:0000313" key="2">
    <source>
        <dbReference type="Proteomes" id="UP000187609"/>
    </source>
</evidence>
<accession>A0A314KVV5</accession>
<name>A0A314KVV5_NICAT</name>
<dbReference type="Gramene" id="OIT33631">
    <property type="protein sequence ID" value="OIT33631"/>
    <property type="gene ID" value="A4A49_08180"/>
</dbReference>
<comment type="caution">
    <text evidence="1">The sequence shown here is derived from an EMBL/GenBank/DDBJ whole genome shotgun (WGS) entry which is preliminary data.</text>
</comment>
<evidence type="ECO:0000313" key="1">
    <source>
        <dbReference type="EMBL" id="OIT33631.1"/>
    </source>
</evidence>
<dbReference type="AlphaFoldDB" id="A0A314KVV5"/>
<sequence>MTTGVEAVDKHAIYLTTDQPTTGAQIALLKDESEQVAHKKDTQAAVKKPAAPIATAMQQVGVEERAGHVLYPGKSGHVVDASGKSVTTHLEKVAAQNERRKVGQW</sequence>
<proteinExistence type="predicted"/>
<organism evidence="1 2">
    <name type="scientific">Nicotiana attenuata</name>
    <name type="common">Coyote tobacco</name>
    <dbReference type="NCBI Taxonomy" id="49451"/>
    <lineage>
        <taxon>Eukaryota</taxon>
        <taxon>Viridiplantae</taxon>
        <taxon>Streptophyta</taxon>
        <taxon>Embryophyta</taxon>
        <taxon>Tracheophyta</taxon>
        <taxon>Spermatophyta</taxon>
        <taxon>Magnoliopsida</taxon>
        <taxon>eudicotyledons</taxon>
        <taxon>Gunneridae</taxon>
        <taxon>Pentapetalae</taxon>
        <taxon>asterids</taxon>
        <taxon>lamiids</taxon>
        <taxon>Solanales</taxon>
        <taxon>Solanaceae</taxon>
        <taxon>Nicotianoideae</taxon>
        <taxon>Nicotianeae</taxon>
        <taxon>Nicotiana</taxon>
    </lineage>
</organism>